<protein>
    <submittedName>
        <fullName evidence="1">Uncharacterized protein</fullName>
    </submittedName>
</protein>
<keyword evidence="2" id="KW-1185">Reference proteome</keyword>
<gene>
    <name evidence="1" type="ORF">HPB47_015185</name>
</gene>
<accession>A0AC60QUB3</accession>
<dbReference type="EMBL" id="JABSTQ010003734">
    <property type="protein sequence ID" value="KAG0443204.1"/>
    <property type="molecule type" value="Genomic_DNA"/>
</dbReference>
<comment type="caution">
    <text evidence="1">The sequence shown here is derived from an EMBL/GenBank/DDBJ whole genome shotgun (WGS) entry which is preliminary data.</text>
</comment>
<evidence type="ECO:0000313" key="2">
    <source>
        <dbReference type="Proteomes" id="UP000805193"/>
    </source>
</evidence>
<organism evidence="1 2">
    <name type="scientific">Ixodes persulcatus</name>
    <name type="common">Taiga tick</name>
    <dbReference type="NCBI Taxonomy" id="34615"/>
    <lineage>
        <taxon>Eukaryota</taxon>
        <taxon>Metazoa</taxon>
        <taxon>Ecdysozoa</taxon>
        <taxon>Arthropoda</taxon>
        <taxon>Chelicerata</taxon>
        <taxon>Arachnida</taxon>
        <taxon>Acari</taxon>
        <taxon>Parasitiformes</taxon>
        <taxon>Ixodida</taxon>
        <taxon>Ixodoidea</taxon>
        <taxon>Ixodidae</taxon>
        <taxon>Ixodinae</taxon>
        <taxon>Ixodes</taxon>
    </lineage>
</organism>
<evidence type="ECO:0000313" key="1">
    <source>
        <dbReference type="EMBL" id="KAG0443204.1"/>
    </source>
</evidence>
<name>A0AC60QUB3_IXOPE</name>
<sequence>MRKAQRVVTGLPNHARLEEVRKWALLNDIEDIAREGAVSQIIRLHGTKAGRVILTKLRKINLQMEEPEEPLPPWETSLPQEGKPPPNAGRETASTRHQNRIQALKDPNKEVIYTDATVTRENRAACAWYNITTEKTGRATLPEKTTVRDAEIEAIAKTIKDHQGNTGRKYYIFSDSREAIQEYRSPATTLKTVQETSKYIDEAKKAGTSFTLEWVPGHAGIQGHDRAEREAKAALIHHYSTLSQLPAVDSIDSTDPYDYPPDIAKQPDDAETASTYGADPRPASSPRRLARRIMEDPNGNDSEMADTEELAGPPGNPRLATWLYYIVIGLTSKLDYIKSLGMTTLLLNSIFPTALGSGGTTDFSTVDEGLLGTLHQFEALVNATKERDMHLVLEVLPGFTDATHPWFASSARKENGFDDLYVWRDGAGGDDSKPPNDWTMADGQPAWSWNSDRSQFFLHRRGVTKPDLNLRSFQLREHFNEILRLWLDRGISGFLVSNMTEGSASNTQEGDIPEVVVLLQDWRELLTNYSDSHDSMHRLLAVEALGKPAEMSRLYGSTDEPLADLVLNGEFARRSGTLDAQALDDLVHEALNATTAEGQWPSLVLGAKGVPRLAYRASEDLLDGLHMVAALLRGTPLFYYGDELGVQGDLQDQSKDYVMQWYHPSDSEGPSVTSVEAQRNETNSHLKVVQHSVALREKLAVRLGSTVTSVLNNGTVFTMLRVRKGTPGYLVVVNTAHEPVTVNLAEASSHIPESGHVDVVSTYSTRALQSKVRLGELSLDQHEALVLQFVPIFE</sequence>
<reference evidence="1 2" key="1">
    <citation type="journal article" date="2020" name="Cell">
        <title>Large-Scale Comparative Analyses of Tick Genomes Elucidate Their Genetic Diversity and Vector Capacities.</title>
        <authorList>
            <consortium name="Tick Genome and Microbiome Consortium (TIGMIC)"/>
            <person name="Jia N."/>
            <person name="Wang J."/>
            <person name="Shi W."/>
            <person name="Du L."/>
            <person name="Sun Y."/>
            <person name="Zhan W."/>
            <person name="Jiang J.F."/>
            <person name="Wang Q."/>
            <person name="Zhang B."/>
            <person name="Ji P."/>
            <person name="Bell-Sakyi L."/>
            <person name="Cui X.M."/>
            <person name="Yuan T.T."/>
            <person name="Jiang B.G."/>
            <person name="Yang W.F."/>
            <person name="Lam T.T."/>
            <person name="Chang Q.C."/>
            <person name="Ding S.J."/>
            <person name="Wang X.J."/>
            <person name="Zhu J.G."/>
            <person name="Ruan X.D."/>
            <person name="Zhao L."/>
            <person name="Wei J.T."/>
            <person name="Ye R.Z."/>
            <person name="Que T.C."/>
            <person name="Du C.H."/>
            <person name="Zhou Y.H."/>
            <person name="Cheng J.X."/>
            <person name="Dai P.F."/>
            <person name="Guo W.B."/>
            <person name="Han X.H."/>
            <person name="Huang E.J."/>
            <person name="Li L.F."/>
            <person name="Wei W."/>
            <person name="Gao Y.C."/>
            <person name="Liu J.Z."/>
            <person name="Shao H.Z."/>
            <person name="Wang X."/>
            <person name="Wang C.C."/>
            <person name="Yang T.C."/>
            <person name="Huo Q.B."/>
            <person name="Li W."/>
            <person name="Chen H.Y."/>
            <person name="Chen S.E."/>
            <person name="Zhou L.G."/>
            <person name="Ni X.B."/>
            <person name="Tian J.H."/>
            <person name="Sheng Y."/>
            <person name="Liu T."/>
            <person name="Pan Y.S."/>
            <person name="Xia L.Y."/>
            <person name="Li J."/>
            <person name="Zhao F."/>
            <person name="Cao W.C."/>
        </authorList>
    </citation>
    <scope>NUCLEOTIDE SEQUENCE [LARGE SCALE GENOMIC DNA]</scope>
    <source>
        <strain evidence="1">Iper-2018</strain>
    </source>
</reference>
<proteinExistence type="predicted"/>
<dbReference type="Proteomes" id="UP000805193">
    <property type="component" value="Unassembled WGS sequence"/>
</dbReference>